<keyword evidence="7" id="KW-0175">Coiled coil</keyword>
<evidence type="ECO:0000256" key="7">
    <source>
        <dbReference type="SAM" id="Coils"/>
    </source>
</evidence>
<comment type="function">
    <text evidence="6">Clathrin is the major protein of the polyhedral coat of coated pits and vesicles.</text>
</comment>
<evidence type="ECO:0000256" key="8">
    <source>
        <dbReference type="SAM" id="MobiDB-lite"/>
    </source>
</evidence>
<feature type="coiled-coil region" evidence="7">
    <location>
        <begin position="195"/>
        <end position="260"/>
    </location>
</feature>
<comment type="similarity">
    <text evidence="2 6">Belongs to the clathrin light chain family.</text>
</comment>
<evidence type="ECO:0000313" key="10">
    <source>
        <dbReference type="Proteomes" id="UP000037751"/>
    </source>
</evidence>
<keyword evidence="4 6" id="KW-0168">Coated pit</keyword>
<dbReference type="GO" id="GO:0006886">
    <property type="term" value="P:intracellular protein transport"/>
    <property type="evidence" value="ECO:0007669"/>
    <property type="project" value="InterPro"/>
</dbReference>
<feature type="compositionally biased region" description="Polar residues" evidence="8">
    <location>
        <begin position="48"/>
        <end position="58"/>
    </location>
</feature>
<dbReference type="STRING" id="77020.A0A0M9VQH3"/>
<evidence type="ECO:0000256" key="6">
    <source>
        <dbReference type="RuleBase" id="RU363137"/>
    </source>
</evidence>
<dbReference type="GO" id="GO:0005198">
    <property type="term" value="F:structural molecule activity"/>
    <property type="evidence" value="ECO:0007669"/>
    <property type="project" value="InterPro"/>
</dbReference>
<dbReference type="EMBL" id="LGAV01000002">
    <property type="protein sequence ID" value="KOS15535.1"/>
    <property type="molecule type" value="Genomic_DNA"/>
</dbReference>
<evidence type="ECO:0000256" key="2">
    <source>
        <dbReference type="ARBA" id="ARBA00005263"/>
    </source>
</evidence>
<keyword evidence="5 6" id="KW-0968">Cytoplasmic vesicle</keyword>
<dbReference type="Proteomes" id="UP000037751">
    <property type="component" value="Unassembled WGS sequence"/>
</dbReference>
<evidence type="ECO:0000313" key="9">
    <source>
        <dbReference type="EMBL" id="KOS15535.1"/>
    </source>
</evidence>
<dbReference type="GO" id="GO:0032050">
    <property type="term" value="F:clathrin heavy chain binding"/>
    <property type="evidence" value="ECO:0007669"/>
    <property type="project" value="TreeGrafter"/>
</dbReference>
<comment type="caution">
    <text evidence="9">The sequence shown here is derived from an EMBL/GenBank/DDBJ whole genome shotgun (WGS) entry which is preliminary data.</text>
</comment>
<proteinExistence type="inferred from homology"/>
<feature type="compositionally biased region" description="Low complexity" evidence="8">
    <location>
        <begin position="138"/>
        <end position="152"/>
    </location>
</feature>
<comment type="subcellular location">
    <subcellularLocation>
        <location evidence="1 6">Cytoplasmic vesicle membrane</location>
        <topology evidence="1 6">Peripheral membrane protein</topology>
        <orientation evidence="1 6">Cytoplasmic side</orientation>
    </subcellularLocation>
    <subcellularLocation>
        <location evidence="6">Membrane</location>
        <location evidence="6">Coated pit</location>
        <topology evidence="6">Peripheral membrane protein</topology>
        <orientation evidence="6">Cytoplasmic side</orientation>
    </subcellularLocation>
    <text evidence="6">Cytoplasmic face of coated pits and vesicles.</text>
</comment>
<reference evidence="9 10" key="1">
    <citation type="submission" date="2015-07" db="EMBL/GenBank/DDBJ databases">
        <title>Draft Genome Sequence of Malassezia furfur CBS1878 and Malassezia pachydermatis CBS1879.</title>
        <authorList>
            <person name="Triana S."/>
            <person name="Ohm R."/>
            <person name="Gonzalez A."/>
            <person name="DeCock H."/>
            <person name="Restrepo S."/>
            <person name="Celis A."/>
        </authorList>
    </citation>
    <scope>NUCLEOTIDE SEQUENCE [LARGE SCALE GENOMIC DNA]</scope>
    <source>
        <strain evidence="9 10">CBS 1879</strain>
    </source>
</reference>
<accession>A0A0M9VQH3</accession>
<organism evidence="9 10">
    <name type="scientific">Malassezia pachydermatis</name>
    <dbReference type="NCBI Taxonomy" id="77020"/>
    <lineage>
        <taxon>Eukaryota</taxon>
        <taxon>Fungi</taxon>
        <taxon>Dikarya</taxon>
        <taxon>Basidiomycota</taxon>
        <taxon>Ustilaginomycotina</taxon>
        <taxon>Malasseziomycetes</taxon>
        <taxon>Malasseziales</taxon>
        <taxon>Malasseziaceae</taxon>
        <taxon>Malassezia</taxon>
    </lineage>
</organism>
<evidence type="ECO:0000256" key="4">
    <source>
        <dbReference type="ARBA" id="ARBA00023176"/>
    </source>
</evidence>
<dbReference type="InterPro" id="IPR000996">
    <property type="entry name" value="Clathrin_L-chain"/>
</dbReference>
<dbReference type="GO" id="GO:0030132">
    <property type="term" value="C:clathrin coat of coated pit"/>
    <property type="evidence" value="ECO:0007669"/>
    <property type="project" value="InterPro"/>
</dbReference>
<name>A0A0M9VQH3_9BASI</name>
<feature type="compositionally biased region" description="Low complexity" evidence="8">
    <location>
        <begin position="103"/>
        <end position="119"/>
    </location>
</feature>
<dbReference type="VEuPathDB" id="FungiDB:Malapachy_2607"/>
<dbReference type="GO" id="GO:0030130">
    <property type="term" value="C:clathrin coat of trans-Golgi network vesicle"/>
    <property type="evidence" value="ECO:0007669"/>
    <property type="project" value="InterPro"/>
</dbReference>
<sequence length="313" mass="34130">MSFDFNPTPDAGSTDPMSDFLQREKQAAGELLGGDQDLFGSSGHHKNSSTNAAPTQLPSDLDDFEQRAKAFPALDGEEALTDTPAPPKPATEEERFQASFPPLDSASLDAGDDAGAWDSWDTEEREVPAPASVPVPAPVAEATPEVAAKPAPTSMPVAEPTPAREPAPVEAASTTKTPFTYADLDEDTEPLRAWREKQEEEIARREAQAERHRAEAISKAEQEIDQFYADYNAQKEKNIKKNKEAEARFLEQKQKELAEGTTWTRITKLLDLQNSQSKTIAKTGAGASDLTRMKELYLSLRREGEKAPGAAGY</sequence>
<dbReference type="PANTHER" id="PTHR10639">
    <property type="entry name" value="CLATHRIN LIGHT CHAIN"/>
    <property type="match status" value="1"/>
</dbReference>
<dbReference type="AlphaFoldDB" id="A0A0M9VQH3"/>
<evidence type="ECO:0000256" key="1">
    <source>
        <dbReference type="ARBA" id="ARBA00004180"/>
    </source>
</evidence>
<gene>
    <name evidence="9" type="ORF">Malapachy_2607</name>
</gene>
<feature type="region of interest" description="Disordered" evidence="8">
    <location>
        <begin position="1"/>
        <end position="189"/>
    </location>
</feature>
<keyword evidence="10" id="KW-1185">Reference proteome</keyword>
<dbReference type="Pfam" id="PF01086">
    <property type="entry name" value="Clathrin_lg_ch"/>
    <property type="match status" value="1"/>
</dbReference>
<evidence type="ECO:0000256" key="5">
    <source>
        <dbReference type="ARBA" id="ARBA00023329"/>
    </source>
</evidence>
<dbReference type="OrthoDB" id="5512at2759"/>
<dbReference type="GO" id="GO:0072583">
    <property type="term" value="P:clathrin-dependent endocytosis"/>
    <property type="evidence" value="ECO:0007669"/>
    <property type="project" value="TreeGrafter"/>
</dbReference>
<dbReference type="GeneID" id="28728970"/>
<protein>
    <recommendedName>
        <fullName evidence="6">Clathrin light chain</fullName>
    </recommendedName>
</protein>
<keyword evidence="3 6" id="KW-0472">Membrane</keyword>
<dbReference type="PANTHER" id="PTHR10639:SF7">
    <property type="entry name" value="CLATHRIN LIGHT CHAIN"/>
    <property type="match status" value="1"/>
</dbReference>
<evidence type="ECO:0000256" key="3">
    <source>
        <dbReference type="ARBA" id="ARBA00023136"/>
    </source>
</evidence>
<dbReference type="RefSeq" id="XP_017993167.1">
    <property type="nucleotide sequence ID" value="XM_018137095.1"/>
</dbReference>